<keyword evidence="1" id="KW-0812">Transmembrane</keyword>
<accession>A0A195CT54</accession>
<organism evidence="2 3">
    <name type="scientific">Cyphomyrmex costatus</name>
    <dbReference type="NCBI Taxonomy" id="456900"/>
    <lineage>
        <taxon>Eukaryota</taxon>
        <taxon>Metazoa</taxon>
        <taxon>Ecdysozoa</taxon>
        <taxon>Arthropoda</taxon>
        <taxon>Hexapoda</taxon>
        <taxon>Insecta</taxon>
        <taxon>Pterygota</taxon>
        <taxon>Neoptera</taxon>
        <taxon>Endopterygota</taxon>
        <taxon>Hymenoptera</taxon>
        <taxon>Apocrita</taxon>
        <taxon>Aculeata</taxon>
        <taxon>Formicoidea</taxon>
        <taxon>Formicidae</taxon>
        <taxon>Myrmicinae</taxon>
        <taxon>Cyphomyrmex</taxon>
    </lineage>
</organism>
<dbReference type="AlphaFoldDB" id="A0A195CT54"/>
<reference evidence="2 3" key="1">
    <citation type="submission" date="2016-03" db="EMBL/GenBank/DDBJ databases">
        <title>Cyphomyrmex costatus WGS genome.</title>
        <authorList>
            <person name="Nygaard S."/>
            <person name="Hu H."/>
            <person name="Boomsma J."/>
            <person name="Zhang G."/>
        </authorList>
    </citation>
    <scope>NUCLEOTIDE SEQUENCE [LARGE SCALE GENOMIC DNA]</scope>
    <source>
        <strain evidence="2">MS0001</strain>
        <tissue evidence="2">Whole body</tissue>
    </source>
</reference>
<sequence length="87" mass="10072">MRSYGYRALVVLAIVLAAHMTGTFAVKHDKRQAARSGGESSLLRMIDPFHLHRVRAPRSLRLLRLAIYFFLFFSFARPTRCRVHRVS</sequence>
<keyword evidence="3" id="KW-1185">Reference proteome</keyword>
<protein>
    <submittedName>
        <fullName evidence="2">Uncharacterized protein</fullName>
    </submittedName>
</protein>
<evidence type="ECO:0000313" key="2">
    <source>
        <dbReference type="EMBL" id="KYN03702.1"/>
    </source>
</evidence>
<name>A0A195CT54_9HYME</name>
<keyword evidence="1" id="KW-0472">Membrane</keyword>
<gene>
    <name evidence="2" type="ORF">ALC62_05398</name>
</gene>
<dbReference type="Proteomes" id="UP000078542">
    <property type="component" value="Unassembled WGS sequence"/>
</dbReference>
<feature type="transmembrane region" description="Helical" evidence="1">
    <location>
        <begin position="59"/>
        <end position="76"/>
    </location>
</feature>
<keyword evidence="1" id="KW-1133">Transmembrane helix</keyword>
<dbReference type="EMBL" id="KQ977305">
    <property type="protein sequence ID" value="KYN03702.1"/>
    <property type="molecule type" value="Genomic_DNA"/>
</dbReference>
<proteinExistence type="predicted"/>
<evidence type="ECO:0000256" key="1">
    <source>
        <dbReference type="SAM" id="Phobius"/>
    </source>
</evidence>
<evidence type="ECO:0000313" key="3">
    <source>
        <dbReference type="Proteomes" id="UP000078542"/>
    </source>
</evidence>